<reference evidence="1" key="1">
    <citation type="submission" date="2021-01" db="EMBL/GenBank/DDBJ databases">
        <authorList>
            <consortium name="Genoscope - CEA"/>
            <person name="William W."/>
        </authorList>
    </citation>
    <scope>NUCLEOTIDE SEQUENCE</scope>
</reference>
<dbReference type="Proteomes" id="UP001295469">
    <property type="component" value="Chromosome C06"/>
</dbReference>
<sequence length="91" mass="10542">MMKKKLFWPLFMMDSWIKRINEGYTVIFEDMYQKDIAARQVSEGSVNAEQTVLEGIAGGEEAAEQKKMLEDVMKKMKSLGNQFERVMSIVE</sequence>
<protein>
    <submittedName>
        <fullName evidence="1">(rape) hypothetical protein</fullName>
    </submittedName>
</protein>
<dbReference type="EMBL" id="HG994370">
    <property type="protein sequence ID" value="CAF2056141.1"/>
    <property type="molecule type" value="Genomic_DNA"/>
</dbReference>
<proteinExistence type="predicted"/>
<evidence type="ECO:0000313" key="1">
    <source>
        <dbReference type="EMBL" id="CAF2056141.1"/>
    </source>
</evidence>
<organism evidence="1">
    <name type="scientific">Brassica napus</name>
    <name type="common">Rape</name>
    <dbReference type="NCBI Taxonomy" id="3708"/>
    <lineage>
        <taxon>Eukaryota</taxon>
        <taxon>Viridiplantae</taxon>
        <taxon>Streptophyta</taxon>
        <taxon>Embryophyta</taxon>
        <taxon>Tracheophyta</taxon>
        <taxon>Spermatophyta</taxon>
        <taxon>Magnoliopsida</taxon>
        <taxon>eudicotyledons</taxon>
        <taxon>Gunneridae</taxon>
        <taxon>Pentapetalae</taxon>
        <taxon>rosids</taxon>
        <taxon>malvids</taxon>
        <taxon>Brassicales</taxon>
        <taxon>Brassicaceae</taxon>
        <taxon>Brassiceae</taxon>
        <taxon>Brassica</taxon>
    </lineage>
</organism>
<feature type="non-terminal residue" evidence="1">
    <location>
        <position position="91"/>
    </location>
</feature>
<gene>
    <name evidence="1" type="ORF">DARMORV10_C06P10440.1</name>
</gene>
<name>A0A816Q250_BRANA</name>
<accession>A0A816Q250</accession>
<dbReference type="AlphaFoldDB" id="A0A816Q250"/>